<dbReference type="EMBL" id="LZLS01000149">
    <property type="protein sequence ID" value="OBK24921.1"/>
    <property type="molecule type" value="Genomic_DNA"/>
</dbReference>
<dbReference type="SUPFAM" id="SSF50475">
    <property type="entry name" value="FMN-binding split barrel"/>
    <property type="match status" value="1"/>
</dbReference>
<organism evidence="4 5">
    <name type="scientific">Mycobacterium asiaticum</name>
    <dbReference type="NCBI Taxonomy" id="1790"/>
    <lineage>
        <taxon>Bacteria</taxon>
        <taxon>Bacillati</taxon>
        <taxon>Actinomycetota</taxon>
        <taxon>Actinomycetes</taxon>
        <taxon>Mycobacteriales</taxon>
        <taxon>Mycobacteriaceae</taxon>
        <taxon>Mycobacterium</taxon>
    </lineage>
</organism>
<dbReference type="InterPro" id="IPR012349">
    <property type="entry name" value="Split_barrel_FMN-bd"/>
</dbReference>
<gene>
    <name evidence="4" type="ORF">A5634_02225</name>
</gene>
<evidence type="ECO:0000313" key="4">
    <source>
        <dbReference type="EMBL" id="OBK24921.1"/>
    </source>
</evidence>
<dbReference type="Gene3D" id="2.30.110.10">
    <property type="entry name" value="Electron Transport, Fmn-binding Protein, Chain A"/>
    <property type="match status" value="1"/>
</dbReference>
<name>A0A1A3NSK4_MYCAS</name>
<reference evidence="4 5" key="1">
    <citation type="submission" date="2016-06" db="EMBL/GenBank/DDBJ databases">
        <authorList>
            <person name="Kjaerup R.B."/>
            <person name="Dalgaard T.S."/>
            <person name="Juul-Madsen H.R."/>
        </authorList>
    </citation>
    <scope>NUCLEOTIDE SEQUENCE [LARGE SCALE GENOMIC DNA]</scope>
    <source>
        <strain evidence="4 5">1165133.8</strain>
    </source>
</reference>
<evidence type="ECO:0000256" key="2">
    <source>
        <dbReference type="ARBA" id="ARBA00023002"/>
    </source>
</evidence>
<dbReference type="Pfam" id="PF01613">
    <property type="entry name" value="Flavin_Reduct"/>
    <property type="match status" value="1"/>
</dbReference>
<dbReference type="AlphaFoldDB" id="A0A1A3NSK4"/>
<proteinExistence type="inferred from homology"/>
<sequence>MNSYWRPAARARSLGAVSDKLLFRLTKLMNNAMVIVTTQVTTQAGDHRSGCLVGFSTQAGINPPRFLVCLSQTNHTFEVAARAEHLAIHLLSRDATDLAELFGGETDDEVDKFEHCAWHSGPRGMPILDKAAAWLVGETVDRIDFGDHTGYLLQPVDAWFADGAADLIHFADVMTMEPGHDP</sequence>
<dbReference type="PANTHER" id="PTHR30466">
    <property type="entry name" value="FLAVIN REDUCTASE"/>
    <property type="match status" value="1"/>
</dbReference>
<accession>A0A1A3NSK4</accession>
<evidence type="ECO:0000259" key="3">
    <source>
        <dbReference type="SMART" id="SM00903"/>
    </source>
</evidence>
<dbReference type="GO" id="GO:0010181">
    <property type="term" value="F:FMN binding"/>
    <property type="evidence" value="ECO:0007669"/>
    <property type="project" value="InterPro"/>
</dbReference>
<comment type="caution">
    <text evidence="4">The sequence shown here is derived from an EMBL/GenBank/DDBJ whole genome shotgun (WGS) entry which is preliminary data.</text>
</comment>
<dbReference type="InterPro" id="IPR002563">
    <property type="entry name" value="Flavin_Rdtase-like_dom"/>
</dbReference>
<dbReference type="Proteomes" id="UP000093928">
    <property type="component" value="Unassembled WGS sequence"/>
</dbReference>
<evidence type="ECO:0000256" key="1">
    <source>
        <dbReference type="ARBA" id="ARBA00008898"/>
    </source>
</evidence>
<dbReference type="InterPro" id="IPR050268">
    <property type="entry name" value="NADH-dep_flavin_reductase"/>
</dbReference>
<dbReference type="GO" id="GO:0042602">
    <property type="term" value="F:riboflavin reductase (NADPH) activity"/>
    <property type="evidence" value="ECO:0007669"/>
    <property type="project" value="TreeGrafter"/>
</dbReference>
<evidence type="ECO:0000313" key="5">
    <source>
        <dbReference type="Proteomes" id="UP000093928"/>
    </source>
</evidence>
<keyword evidence="2" id="KW-0560">Oxidoreductase</keyword>
<comment type="similarity">
    <text evidence="1">Belongs to the non-flavoprotein flavin reductase family.</text>
</comment>
<protein>
    <submittedName>
        <fullName evidence="4">Oxidoreductase</fullName>
    </submittedName>
</protein>
<dbReference type="PANTHER" id="PTHR30466:SF15">
    <property type="entry name" value="POSSIBLE OXIDOREDUCTASE"/>
    <property type="match status" value="1"/>
</dbReference>
<feature type="domain" description="Flavin reductase like" evidence="3">
    <location>
        <begin position="29"/>
        <end position="177"/>
    </location>
</feature>
<dbReference type="SMART" id="SM00903">
    <property type="entry name" value="Flavin_Reduct"/>
    <property type="match status" value="1"/>
</dbReference>